<feature type="domain" description="Sacsin/Nov" evidence="1">
    <location>
        <begin position="27"/>
        <end position="143"/>
    </location>
</feature>
<gene>
    <name evidence="2" type="ORF">V6N11_062958</name>
</gene>
<evidence type="ECO:0000313" key="2">
    <source>
        <dbReference type="EMBL" id="KAK8978163.1"/>
    </source>
</evidence>
<reference evidence="2 3" key="1">
    <citation type="journal article" date="2024" name="G3 (Bethesda)">
        <title>Genome assembly of Hibiscus sabdariffa L. provides insights into metabolisms of medicinal natural products.</title>
        <authorList>
            <person name="Kim T."/>
        </authorList>
    </citation>
    <scope>NUCLEOTIDE SEQUENCE [LARGE SCALE GENOMIC DNA]</scope>
    <source>
        <strain evidence="2">TK-2024</strain>
        <tissue evidence="2">Old leaves</tissue>
    </source>
</reference>
<keyword evidence="3" id="KW-1185">Reference proteome</keyword>
<dbReference type="InterPro" id="IPR052957">
    <property type="entry name" value="Auxin_embryo_med"/>
</dbReference>
<dbReference type="InterPro" id="IPR058210">
    <property type="entry name" value="SACS/Nov_dom"/>
</dbReference>
<evidence type="ECO:0000259" key="1">
    <source>
        <dbReference type="Pfam" id="PF25794"/>
    </source>
</evidence>
<proteinExistence type="predicted"/>
<accession>A0ABR2NPP9</accession>
<dbReference type="InterPro" id="IPR036890">
    <property type="entry name" value="HATPase_C_sf"/>
</dbReference>
<name>A0ABR2NPP9_9ROSI</name>
<dbReference type="Gene3D" id="3.30.565.10">
    <property type="entry name" value="Histidine kinase-like ATPase, C-terminal domain"/>
    <property type="match status" value="1"/>
</dbReference>
<organism evidence="2 3">
    <name type="scientific">Hibiscus sabdariffa</name>
    <name type="common">roselle</name>
    <dbReference type="NCBI Taxonomy" id="183260"/>
    <lineage>
        <taxon>Eukaryota</taxon>
        <taxon>Viridiplantae</taxon>
        <taxon>Streptophyta</taxon>
        <taxon>Embryophyta</taxon>
        <taxon>Tracheophyta</taxon>
        <taxon>Spermatophyta</taxon>
        <taxon>Magnoliopsida</taxon>
        <taxon>eudicotyledons</taxon>
        <taxon>Gunneridae</taxon>
        <taxon>Pentapetalae</taxon>
        <taxon>rosids</taxon>
        <taxon>malvids</taxon>
        <taxon>Malvales</taxon>
        <taxon>Malvaceae</taxon>
        <taxon>Malvoideae</taxon>
        <taxon>Hibiscus</taxon>
    </lineage>
</organism>
<comment type="caution">
    <text evidence="2">The sequence shown here is derived from an EMBL/GenBank/DDBJ whole genome shotgun (WGS) entry which is preliminary data.</text>
</comment>
<dbReference type="PANTHER" id="PTHR32387:SF3">
    <property type="entry name" value="ATP_DNA BINDING PROTEIN"/>
    <property type="match status" value="1"/>
</dbReference>
<evidence type="ECO:0000313" key="3">
    <source>
        <dbReference type="Proteomes" id="UP001396334"/>
    </source>
</evidence>
<dbReference type="NCBIfam" id="NF047352">
    <property type="entry name" value="P_loop_sacsin"/>
    <property type="match status" value="1"/>
</dbReference>
<protein>
    <recommendedName>
        <fullName evidence="1">Sacsin/Nov domain-containing protein</fullName>
    </recommendedName>
</protein>
<dbReference type="Proteomes" id="UP001396334">
    <property type="component" value="Unassembled WGS sequence"/>
</dbReference>
<dbReference type="Pfam" id="PF25794">
    <property type="entry name" value="SACS"/>
    <property type="match status" value="1"/>
</dbReference>
<dbReference type="PANTHER" id="PTHR32387">
    <property type="entry name" value="WU:FJ29H11"/>
    <property type="match status" value="1"/>
</dbReference>
<dbReference type="EMBL" id="JBBPBN010000114">
    <property type="protein sequence ID" value="KAK8978163.1"/>
    <property type="molecule type" value="Genomic_DNA"/>
</dbReference>
<sequence>MATPKEHIELIRKTKFSIGGDPNPLTEDLHQAVRNLSAELYAKDVHFLMELIQNAEDNEYFEGVDPSLEFVITSQDITATGAPATLLIFNNEKGFYSRNIDSICSVGRSTKKGNRRRGYIGEKGIGFKSVFLISAQPYIFSNGYQIRFNEAPCPHCGLGYIVPEWIDENPTLDDIMKVYGSCSVLPTTVIVLPLTPDKVKPVKQQLSSIEPEVLLFLSKIKRLSVREDNEDTRLNTVSGIAITSETNFVTRKNIDAESYTLILSAEENSDKLGNECSYHIWKQKFPVRPENKVERRMDVEELVITLAFPNQERLQRGMKLPGVYAFLPTEMVTNFPFIIQGDFVLSSSRETILLDNKWNQGILDYVPSAFVNAFISLVKMTDEAPVSSLRRMFNFLPVNSSVYKNFNAVREAIRSTLVDEDILPSDESCMGQKFFHKPSEVGRIMPAFWGIVEKARKEGLDLYNLSSHGIYILHSSFDMIEYDNILNFLGVESVDNGWYAKCIKSYNLVLGVSEGVYLDLLLFLAENWNNIFHGTKIMNVPILKYVDHSGCVSLCSITESTRRSPGTICRSGQFHHISWLIDWNREFNGVANLFFLPKSTQNAICSSLKKETILHWLQNQAQVFALSVNNYATAVIDLIGGKPKLAITYCHFLYHSFLKEFVTRAEVDHLCCKLPVVDNYGNVHASTKRKILVPANRSKWNSLVGSNPLKAEGYIELGEEYLHPRTFAAGQFTHGEKFLKFLGSHVAVLDIPSLPSPNAAIPALSSPLTKENTFLLLDWIQSMKKRKTPIPERFLTSIKDGNWLRVTINGFSGYKSPVQSFFYSFSFGDVLQNGSVFVDIPLIDQSFYGERISNYRQELKTIGVMFEYGEACQFIGDHFMRLASASMLSKDRVLSILALIKYLRTKCLPPDEFICSIKEGSWLKTSHGYRSPVGAVLFDDEWKTAIQLSDVPLIDQAFYGDEILGFKDELGLLGVIVGFSRCHQLVIENLKQSSHLNSLKADAFILSLDCMRCAKLSGRLVSTLRDAKCLKTNHGYKPPSECFLFDQEWGCLLQVFGGFPIIDHSYYGSNISGYGNELKRLGVVVDFAVAVNSVIICLRQLASSSSVTKENAFSLLSCYRQLKGTSYEFPSDLKKCIREVKWLRTRLGDFRSPRECILFGPEWETISSISILPFIDDSDNYYGKDIHEYRDELKSIGVAVKFVRGVRFLPSCLCFPRSTDSITPRIALSLLQCLRILLEDKYTFSNEFLSKVSKNWLKTYVGYMSPGDCLLFDEESGLKPTDGPFIDEGFYGSEIRTYEKELSSIGVTIDAEKGSTLLARHLHMHSDFATIIRIYEFLAKVKWSPDKEAKRLIWIPKGKRNGRWVEPDECVLHDKDGLFGLQFNVLEKNYKNKVALQFFSGAFGVKSYPSLDDYCKLWKGWETPGHRLSHDECCAFWRFVVRHKGSKKEQMLSESLGKVPVYSGLDGIMLFDKNDVFIADDLHLKELFVQSSSRPLFVWYPQPSSPLLPRTMLFELYTKIGVRVISKSVQKKELSLKNGLELKQINLGDAMIGKGLLRLILGFLACSSMKLEADRRHEAVQPLLNLTVFETSEPVEVGFTLLLSSGQTHEVRASRMVRWDKTSSKVFIQKMDESAGQKDRLEYATYFSETIAEGLLWEKEDQISSLSELIKLAFILKFDEDAVGFLMKSKNLQVFVEDEEFLSAAFPNE</sequence>
<dbReference type="SUPFAM" id="SSF55874">
    <property type="entry name" value="ATPase domain of HSP90 chaperone/DNA topoisomerase II/histidine kinase"/>
    <property type="match status" value="1"/>
</dbReference>